<evidence type="ECO:0000256" key="4">
    <source>
        <dbReference type="ARBA" id="ARBA00022490"/>
    </source>
</evidence>
<name>A0AA37BRV6_9ARCH</name>
<evidence type="ECO:0000256" key="5">
    <source>
        <dbReference type="ARBA" id="ARBA00022598"/>
    </source>
</evidence>
<feature type="domain" description="Aminoacyl-tRNA synthetase class Ia" evidence="15">
    <location>
        <begin position="14"/>
        <end position="617"/>
    </location>
</feature>
<dbReference type="SUPFAM" id="SSF50677">
    <property type="entry name" value="ValRS/IleRS/LeuRS editing domain"/>
    <property type="match status" value="1"/>
</dbReference>
<dbReference type="EMBL" id="BMNY01000002">
    <property type="protein sequence ID" value="GGM76008.1"/>
    <property type="molecule type" value="Genomic_DNA"/>
</dbReference>
<dbReference type="PANTHER" id="PTHR42780:SF1">
    <property type="entry name" value="ISOLEUCINE--TRNA LIGASE, CYTOPLASMIC"/>
    <property type="match status" value="1"/>
</dbReference>
<evidence type="ECO:0000256" key="2">
    <source>
        <dbReference type="ARBA" id="ARBA00004496"/>
    </source>
</evidence>
<keyword evidence="9 14" id="KW-0067">ATP-binding</keyword>
<keyword evidence="4 14" id="KW-0963">Cytoplasm</keyword>
<keyword evidence="7 14" id="KW-0547">Nucleotide-binding</keyword>
<dbReference type="InterPro" id="IPR001412">
    <property type="entry name" value="aa-tRNA-synth_I_CS"/>
</dbReference>
<feature type="domain" description="Methionyl/Valyl/Leucyl/Isoleucyl-tRNA synthetase anticodon-binding" evidence="16">
    <location>
        <begin position="669"/>
        <end position="815"/>
    </location>
</feature>
<dbReference type="InterPro" id="IPR014729">
    <property type="entry name" value="Rossmann-like_a/b/a_fold"/>
</dbReference>
<evidence type="ECO:0000256" key="1">
    <source>
        <dbReference type="ARBA" id="ARBA00001947"/>
    </source>
</evidence>
<dbReference type="FunFam" id="3.40.50.620:FF:000063">
    <property type="entry name" value="Isoleucine--tRNA ligase"/>
    <property type="match status" value="1"/>
</dbReference>
<dbReference type="Gene3D" id="3.40.50.620">
    <property type="entry name" value="HUPs"/>
    <property type="match status" value="2"/>
</dbReference>
<dbReference type="Pfam" id="PF19302">
    <property type="entry name" value="DUF5915"/>
    <property type="match status" value="1"/>
</dbReference>
<keyword evidence="8 14" id="KW-0862">Zinc</keyword>
<evidence type="ECO:0000256" key="14">
    <source>
        <dbReference type="HAMAP-Rule" id="MF_02003"/>
    </source>
</evidence>
<dbReference type="GO" id="GO:0006428">
    <property type="term" value="P:isoleucyl-tRNA aminoacylation"/>
    <property type="evidence" value="ECO:0007669"/>
    <property type="project" value="UniProtKB-UniRule"/>
</dbReference>
<comment type="cofactor">
    <cofactor evidence="1 14">
        <name>Zn(2+)</name>
        <dbReference type="ChEBI" id="CHEBI:29105"/>
    </cofactor>
</comment>
<dbReference type="SUPFAM" id="SSF47323">
    <property type="entry name" value="Anticodon-binding domain of a subclass of class I aminoacyl-tRNA synthetases"/>
    <property type="match status" value="2"/>
</dbReference>
<dbReference type="GO" id="GO:0000049">
    <property type="term" value="F:tRNA binding"/>
    <property type="evidence" value="ECO:0007669"/>
    <property type="project" value="InterPro"/>
</dbReference>
<evidence type="ECO:0000256" key="7">
    <source>
        <dbReference type="ARBA" id="ARBA00022741"/>
    </source>
</evidence>
<reference evidence="17" key="1">
    <citation type="journal article" date="2014" name="Int. J. Syst. Evol. Microbiol.">
        <title>Complete genome sequence of Corynebacterium casei LMG S-19264T (=DSM 44701T), isolated from a smear-ripened cheese.</title>
        <authorList>
            <consortium name="US DOE Joint Genome Institute (JGI-PGF)"/>
            <person name="Walter F."/>
            <person name="Albersmeier A."/>
            <person name="Kalinowski J."/>
            <person name="Ruckert C."/>
        </authorList>
    </citation>
    <scope>NUCLEOTIDE SEQUENCE</scope>
    <source>
        <strain evidence="17">JCM 13583</strain>
    </source>
</reference>
<evidence type="ECO:0000313" key="18">
    <source>
        <dbReference type="Proteomes" id="UP000632195"/>
    </source>
</evidence>
<dbReference type="GO" id="GO:0008270">
    <property type="term" value="F:zinc ion binding"/>
    <property type="evidence" value="ECO:0007669"/>
    <property type="project" value="UniProtKB-UniRule"/>
</dbReference>
<feature type="short sequence motif" description="'KMSKS' region" evidence="14">
    <location>
        <begin position="586"/>
        <end position="590"/>
    </location>
</feature>
<dbReference type="InterPro" id="IPR033709">
    <property type="entry name" value="Anticodon_Ile_ABEc"/>
</dbReference>
<dbReference type="InterPro" id="IPR023586">
    <property type="entry name" value="Ile-tRNA-ligase_type2"/>
</dbReference>
<proteinExistence type="inferred from homology"/>
<evidence type="ECO:0000256" key="13">
    <source>
        <dbReference type="ARBA" id="ARBA00048359"/>
    </source>
</evidence>
<dbReference type="FunFam" id="3.40.50.620:FF:000075">
    <property type="entry name" value="Isoleucine--tRNA ligase"/>
    <property type="match status" value="1"/>
</dbReference>
<evidence type="ECO:0000256" key="9">
    <source>
        <dbReference type="ARBA" id="ARBA00022840"/>
    </source>
</evidence>
<sequence length="1024" mass="118533">MNTSIGLNQISREVLDFWEREGTVKRVLSDSSRPRVFSFLEGPPTANGRPHVGHAMTRTIKDIVLRYKYMQGYSISRRYAGWDCHGLPVELEAEKHFGFKVKKEIEDFGIEKFNSYCRESIFRYVDEWEQVDRLLGFWIDHSKAYVTLRNEYIESEWWALKNLYSRGLLVKDFKIVPYCPRCETSLSSHEVSQGYEEVKDPSVYVKFPVRGQEGTFFLAWTTTPWTLPSNEFLAVNPDFDYSLILVGEEKYYMATAAVDRVMEGKQYREEKRLKGSELLGMEYERPIDFIPAPDGSCRVVGGSHVTLEEGTGIVHTAPAFGAEDFEIGRREGVAVINPVNASGKFEDDRLPWSGLFVKDADPKIISYLKGRGLLFRSGKVSHTYPFCYRCGTPLLYYPLEAWFIKVSRIREELQRNNSKINWYPDHLKDGRFGNFLAEAKDWALSRNRYWGTPLPVWDCSNGHTVFLGSMSEIRELGGEVPKDLHRPYIDQVTLKCPECGGEMRREPYVIDTWFDSGSATYAAMHYPFSKDFDPSSDLPVDFITEAIDQTRGWFYTLHVISSLLFQKNAYSNVLSIDFILDEQGRKMSKSKGNSVYALDFINEFGADAVRLFFLSNAPWRPKAIDRKLILEMSRKTIYTMLNVYQFFASNANLDGYMYRGLVQPKNILDRWIVSRVNSTVRDVTREMDNYQVHTALKLIMDLIDDISNFYLRLSRRRFWSDEMGIEKERAYSSLFYAMLNTVKMMAPLTPFFSEYLYKRLVPGGGSVHEERYPVADPDLIDREIEGEIEFAKTVIEGVRRLRQESGIKGRQPVTEILISAPGSIPEDIIEIIAPECNARSVRYIAKEKRPLMHQVRVNMSRAAPVLRSKVRQLQAYVESTEQEEIYREVSEKGYVTWEDREIEKDMLEITEVPDPRYAYLHEAKSDIDIFLNKEIDEDLEMEGLAREVIRRVQVMRKEMDLEYDERIVTTVECSDRVKRALQQHMKMVKNETLSDSVIFADAPGGKEWEIEGEKVRISIKTSPA</sequence>
<dbReference type="GO" id="GO:0005737">
    <property type="term" value="C:cytoplasm"/>
    <property type="evidence" value="ECO:0007669"/>
    <property type="project" value="UniProtKB-SubCell"/>
</dbReference>
<dbReference type="Gene3D" id="1.10.730.10">
    <property type="entry name" value="Isoleucyl-tRNA Synthetase, Domain 1"/>
    <property type="match status" value="1"/>
</dbReference>
<dbReference type="InterPro" id="IPR013155">
    <property type="entry name" value="M/V/L/I-tRNA-synth_anticd-bd"/>
</dbReference>
<evidence type="ECO:0000313" key="17">
    <source>
        <dbReference type="EMBL" id="GGM76008.1"/>
    </source>
</evidence>
<organism evidence="17 18">
    <name type="scientific">Thermogymnomonas acidicola</name>
    <dbReference type="NCBI Taxonomy" id="399579"/>
    <lineage>
        <taxon>Archaea</taxon>
        <taxon>Methanobacteriati</taxon>
        <taxon>Thermoplasmatota</taxon>
        <taxon>Thermoplasmata</taxon>
        <taxon>Thermoplasmatales</taxon>
        <taxon>Thermogymnomonas</taxon>
    </lineage>
</organism>
<dbReference type="InterPro" id="IPR002301">
    <property type="entry name" value="Ile-tRNA-ligase"/>
</dbReference>
<keyword evidence="10 14" id="KW-0648">Protein biosynthesis</keyword>
<dbReference type="NCBIfam" id="TIGR00392">
    <property type="entry name" value="ileS"/>
    <property type="match status" value="1"/>
</dbReference>
<evidence type="ECO:0000256" key="10">
    <source>
        <dbReference type="ARBA" id="ARBA00022917"/>
    </source>
</evidence>
<dbReference type="SUPFAM" id="SSF52374">
    <property type="entry name" value="Nucleotidylyl transferase"/>
    <property type="match status" value="1"/>
</dbReference>
<evidence type="ECO:0000256" key="12">
    <source>
        <dbReference type="ARBA" id="ARBA00025217"/>
    </source>
</evidence>
<dbReference type="Pfam" id="PF00133">
    <property type="entry name" value="tRNA-synt_1"/>
    <property type="match status" value="1"/>
</dbReference>
<accession>A0AA37BRV6</accession>
<dbReference type="InterPro" id="IPR009080">
    <property type="entry name" value="tRNAsynth_Ia_anticodon-bd"/>
</dbReference>
<dbReference type="PROSITE" id="PS00178">
    <property type="entry name" value="AA_TRNA_LIGASE_I"/>
    <property type="match status" value="1"/>
</dbReference>
<keyword evidence="11 14" id="KW-0030">Aminoacyl-tRNA synthetase</keyword>
<evidence type="ECO:0000256" key="3">
    <source>
        <dbReference type="ARBA" id="ARBA00011245"/>
    </source>
</evidence>
<comment type="similarity">
    <text evidence="14">Belongs to the class-I aminoacyl-tRNA synthetase family. IleS type 2 subfamily.</text>
</comment>
<dbReference type="GO" id="GO:0005524">
    <property type="term" value="F:ATP binding"/>
    <property type="evidence" value="ECO:0007669"/>
    <property type="project" value="UniProtKB-UniRule"/>
</dbReference>
<dbReference type="Proteomes" id="UP000632195">
    <property type="component" value="Unassembled WGS sequence"/>
</dbReference>
<comment type="domain">
    <text evidence="14">IleRS has two distinct active sites: one for aminoacylation and one for editing. The misactivated valine is translocated from the active site to the editing site, which sterically excludes the correctly activated isoleucine. The single editing site contains two valyl binding pockets, one specific for each substrate (Val-AMP or Val-tRNA(Ile)).</text>
</comment>
<reference evidence="17" key="2">
    <citation type="submission" date="2022-09" db="EMBL/GenBank/DDBJ databases">
        <authorList>
            <person name="Sun Q."/>
            <person name="Ohkuma M."/>
        </authorList>
    </citation>
    <scope>NUCLEOTIDE SEQUENCE</scope>
    <source>
        <strain evidence="17">JCM 13583</strain>
    </source>
</reference>
<gene>
    <name evidence="14 17" type="primary">ileS</name>
    <name evidence="17" type="ORF">GCM10007108_12470</name>
</gene>
<dbReference type="GO" id="GO:0004822">
    <property type="term" value="F:isoleucine-tRNA ligase activity"/>
    <property type="evidence" value="ECO:0007669"/>
    <property type="project" value="UniProtKB-UniRule"/>
</dbReference>
<dbReference type="PANTHER" id="PTHR42780">
    <property type="entry name" value="SOLEUCYL-TRNA SYNTHETASE"/>
    <property type="match status" value="1"/>
</dbReference>
<dbReference type="Pfam" id="PF08264">
    <property type="entry name" value="Anticodon_1"/>
    <property type="match status" value="1"/>
</dbReference>
<feature type="binding site" evidence="14">
    <location>
        <position position="589"/>
    </location>
    <ligand>
        <name>ATP</name>
        <dbReference type="ChEBI" id="CHEBI:30616"/>
    </ligand>
</feature>
<comment type="caution">
    <text evidence="17">The sequence shown here is derived from an EMBL/GenBank/DDBJ whole genome shotgun (WGS) entry which is preliminary data.</text>
</comment>
<dbReference type="HAMAP" id="MF_02003">
    <property type="entry name" value="Ile_tRNA_synth_type2"/>
    <property type="match status" value="1"/>
</dbReference>
<dbReference type="PRINTS" id="PR00984">
    <property type="entry name" value="TRNASYNTHILE"/>
</dbReference>
<evidence type="ECO:0000256" key="11">
    <source>
        <dbReference type="ARBA" id="ARBA00023146"/>
    </source>
</evidence>
<evidence type="ECO:0000259" key="16">
    <source>
        <dbReference type="Pfam" id="PF08264"/>
    </source>
</evidence>
<comment type="subunit">
    <text evidence="3 14">Monomer.</text>
</comment>
<dbReference type="InterPro" id="IPR002300">
    <property type="entry name" value="aa-tRNA-synth_Ia"/>
</dbReference>
<comment type="subcellular location">
    <subcellularLocation>
        <location evidence="2 14">Cytoplasm</location>
    </subcellularLocation>
</comment>
<evidence type="ECO:0000256" key="6">
    <source>
        <dbReference type="ARBA" id="ARBA00022723"/>
    </source>
</evidence>
<protein>
    <recommendedName>
        <fullName evidence="14">Isoleucine--tRNA ligase</fullName>
        <ecNumber evidence="14">6.1.1.5</ecNumber>
    </recommendedName>
    <alternativeName>
        <fullName evidence="14">Isoleucyl-tRNA synthetase</fullName>
        <shortName evidence="14">IleRS</shortName>
    </alternativeName>
</protein>
<keyword evidence="6 14" id="KW-0479">Metal-binding</keyword>
<dbReference type="AlphaFoldDB" id="A0AA37BRV6"/>
<feature type="short sequence motif" description="'HIGH' region" evidence="14">
    <location>
        <begin position="44"/>
        <end position="54"/>
    </location>
</feature>
<evidence type="ECO:0000256" key="8">
    <source>
        <dbReference type="ARBA" id="ARBA00022833"/>
    </source>
</evidence>
<keyword evidence="18" id="KW-1185">Reference proteome</keyword>
<dbReference type="EC" id="6.1.1.5" evidence="14"/>
<dbReference type="InterPro" id="IPR009008">
    <property type="entry name" value="Val/Leu/Ile-tRNA-synth_edit"/>
</dbReference>
<dbReference type="GO" id="GO:0002161">
    <property type="term" value="F:aminoacyl-tRNA deacylase activity"/>
    <property type="evidence" value="ECO:0007669"/>
    <property type="project" value="InterPro"/>
</dbReference>
<comment type="function">
    <text evidence="12 14">Catalyzes the attachment of isoleucine to tRNA(Ile). As IleRS can inadvertently accommodate and process structurally similar amino acids such as valine, to avoid such errors it has two additional distinct tRNA(Ile)-dependent editing activities. One activity is designated as 'pretransfer' editing and involves the hydrolysis of activated Val-AMP. The other activity is designated 'posttransfer' editing and involves deacylation of mischarged Val-tRNA(Ile).</text>
</comment>
<dbReference type="CDD" id="cd07961">
    <property type="entry name" value="Anticodon_Ia_Ile_ABEc"/>
    <property type="match status" value="1"/>
</dbReference>
<comment type="catalytic activity">
    <reaction evidence="13 14">
        <text>tRNA(Ile) + L-isoleucine + ATP = L-isoleucyl-tRNA(Ile) + AMP + diphosphate</text>
        <dbReference type="Rhea" id="RHEA:11060"/>
        <dbReference type="Rhea" id="RHEA-COMP:9666"/>
        <dbReference type="Rhea" id="RHEA-COMP:9695"/>
        <dbReference type="ChEBI" id="CHEBI:30616"/>
        <dbReference type="ChEBI" id="CHEBI:33019"/>
        <dbReference type="ChEBI" id="CHEBI:58045"/>
        <dbReference type="ChEBI" id="CHEBI:78442"/>
        <dbReference type="ChEBI" id="CHEBI:78528"/>
        <dbReference type="ChEBI" id="CHEBI:456215"/>
        <dbReference type="EC" id="6.1.1.5"/>
    </reaction>
</comment>
<keyword evidence="5 14" id="KW-0436">Ligase</keyword>
<evidence type="ECO:0000259" key="15">
    <source>
        <dbReference type="Pfam" id="PF00133"/>
    </source>
</evidence>
<dbReference type="Gene3D" id="3.90.740.10">
    <property type="entry name" value="Valyl/Leucyl/Isoleucyl-tRNA synthetase, editing domain"/>
    <property type="match status" value="1"/>
</dbReference>